<dbReference type="EMBL" id="BAJS01000024">
    <property type="protein sequence ID" value="GAK37618.1"/>
    <property type="molecule type" value="Genomic_DNA"/>
</dbReference>
<dbReference type="eggNOG" id="COG0457">
    <property type="taxonomic scope" value="Bacteria"/>
</dbReference>
<reference evidence="4 5" key="1">
    <citation type="journal article" date="2015" name="Microbes Environ.">
        <title>Distribution and evolution of nitrogen fixation genes in the phylum bacteroidetes.</title>
        <authorList>
            <person name="Inoue J."/>
            <person name="Oshima K."/>
            <person name="Suda W."/>
            <person name="Sakamoto M."/>
            <person name="Iino T."/>
            <person name="Noda S."/>
            <person name="Hongoh Y."/>
            <person name="Hattori M."/>
            <person name="Ohkuma M."/>
        </authorList>
    </citation>
    <scope>NUCLEOTIDE SEQUENCE [LARGE SCALE GENOMIC DNA]</scope>
    <source>
        <strain evidence="4 5">JCM 15093</strain>
    </source>
</reference>
<evidence type="ECO:0000256" key="2">
    <source>
        <dbReference type="ARBA" id="ARBA00022803"/>
    </source>
</evidence>
<dbReference type="Proteomes" id="UP000027601">
    <property type="component" value="Unassembled WGS sequence"/>
</dbReference>
<keyword evidence="2 3" id="KW-0802">TPR repeat</keyword>
<dbReference type="SMART" id="SM00028">
    <property type="entry name" value="TPR"/>
    <property type="match status" value="6"/>
</dbReference>
<dbReference type="PANTHER" id="PTHR44858:SF1">
    <property type="entry name" value="UDP-N-ACETYLGLUCOSAMINE--PEPTIDE N-ACETYLGLUCOSAMINYLTRANSFERASE SPINDLY-RELATED"/>
    <property type="match status" value="1"/>
</dbReference>
<protein>
    <submittedName>
        <fullName evidence="4">TPR repeat protein</fullName>
    </submittedName>
</protein>
<dbReference type="PROSITE" id="PS50005">
    <property type="entry name" value="TPR"/>
    <property type="match status" value="4"/>
</dbReference>
<dbReference type="GO" id="GO:0046813">
    <property type="term" value="P:receptor-mediated virion attachment to host cell"/>
    <property type="evidence" value="ECO:0007669"/>
    <property type="project" value="TreeGrafter"/>
</dbReference>
<evidence type="ECO:0000313" key="4">
    <source>
        <dbReference type="EMBL" id="GAK37618.1"/>
    </source>
</evidence>
<organism evidence="4 5">
    <name type="scientific">Bacteroides graminisolvens DSM 19988 = JCM 15093</name>
    <dbReference type="NCBI Taxonomy" id="1121097"/>
    <lineage>
        <taxon>Bacteria</taxon>
        <taxon>Pseudomonadati</taxon>
        <taxon>Bacteroidota</taxon>
        <taxon>Bacteroidia</taxon>
        <taxon>Bacteroidales</taxon>
        <taxon>Bacteroidaceae</taxon>
        <taxon>Bacteroides</taxon>
    </lineage>
</organism>
<keyword evidence="5" id="KW-1185">Reference proteome</keyword>
<name>A0A069D426_9BACE</name>
<feature type="repeat" description="TPR" evidence="3">
    <location>
        <begin position="118"/>
        <end position="151"/>
    </location>
</feature>
<proteinExistence type="predicted"/>
<dbReference type="Pfam" id="PF13181">
    <property type="entry name" value="TPR_8"/>
    <property type="match status" value="4"/>
</dbReference>
<dbReference type="PANTHER" id="PTHR44858">
    <property type="entry name" value="TETRATRICOPEPTIDE REPEAT PROTEIN 6"/>
    <property type="match status" value="1"/>
</dbReference>
<dbReference type="InterPro" id="IPR011990">
    <property type="entry name" value="TPR-like_helical_dom_sf"/>
</dbReference>
<feature type="repeat" description="TPR" evidence="3">
    <location>
        <begin position="152"/>
        <end position="185"/>
    </location>
</feature>
<dbReference type="InterPro" id="IPR050498">
    <property type="entry name" value="Ycf3"/>
</dbReference>
<evidence type="ECO:0000256" key="3">
    <source>
        <dbReference type="PROSITE-ProRule" id="PRU00339"/>
    </source>
</evidence>
<dbReference type="SUPFAM" id="SSF81901">
    <property type="entry name" value="HCP-like"/>
    <property type="match status" value="1"/>
</dbReference>
<feature type="repeat" description="TPR" evidence="3">
    <location>
        <begin position="47"/>
        <end position="80"/>
    </location>
</feature>
<keyword evidence="1" id="KW-0677">Repeat</keyword>
<dbReference type="Gene3D" id="1.25.40.10">
    <property type="entry name" value="Tetratricopeptide repeat domain"/>
    <property type="match status" value="3"/>
</dbReference>
<evidence type="ECO:0000313" key="5">
    <source>
        <dbReference type="Proteomes" id="UP000027601"/>
    </source>
</evidence>
<evidence type="ECO:0000256" key="1">
    <source>
        <dbReference type="ARBA" id="ARBA00022737"/>
    </source>
</evidence>
<dbReference type="InterPro" id="IPR019734">
    <property type="entry name" value="TPR_rpt"/>
</dbReference>
<dbReference type="GO" id="GO:0009279">
    <property type="term" value="C:cell outer membrane"/>
    <property type="evidence" value="ECO:0007669"/>
    <property type="project" value="TreeGrafter"/>
</dbReference>
<comment type="caution">
    <text evidence="4">The sequence shown here is derived from an EMBL/GenBank/DDBJ whole genome shotgun (WGS) entry which is preliminary data.</text>
</comment>
<sequence>MPKIAKQILDLIGNTPLMELSAYSIKYGLSFCILTIVGILNANGQSYYDLSEKGVSCFEKDSLEQAENYFRQALKLDPTNAHNALLFSNLGMVQQKMNKHAEAVESYSYALNFAPIAVPILLNRGSAYMNIGQNDNAYLDYCQVLDVDKDNIEALLMRAYIYTQRKDFKAGRADYEKLLKIEPTNYTARLGLITLNQKDGKLNEALEGITMMITENPKDATLYIARADIECDLDKKDMALIDLDEALRLNDSASEAYLLRGQIFLSQKKKYLAKLSFDKAISLGISASDLQDLIKECK</sequence>
<accession>A0A069D426</accession>
<dbReference type="AlphaFoldDB" id="A0A069D426"/>
<gene>
    <name evidence="4" type="ORF">JCM15093_2882</name>
</gene>
<feature type="repeat" description="TPR" evidence="3">
    <location>
        <begin position="84"/>
        <end position="117"/>
    </location>
</feature>
<dbReference type="STRING" id="1121097.GCA_000428125_02887"/>